<dbReference type="GO" id="GO:0030975">
    <property type="term" value="F:thiamine binding"/>
    <property type="evidence" value="ECO:0007669"/>
    <property type="project" value="InterPro"/>
</dbReference>
<dbReference type="PANTHER" id="PTHR41299:SF1">
    <property type="entry name" value="THIAMINE PYROPHOSPHOKINASE"/>
    <property type="match status" value="1"/>
</dbReference>
<dbReference type="GO" id="GO:0004788">
    <property type="term" value="F:thiamine diphosphokinase activity"/>
    <property type="evidence" value="ECO:0007669"/>
    <property type="project" value="UniProtKB-UniRule"/>
</dbReference>
<gene>
    <name evidence="7" type="ORF">PMES_01465</name>
</gene>
<dbReference type="GO" id="GO:0005524">
    <property type="term" value="F:ATP binding"/>
    <property type="evidence" value="ECO:0007669"/>
    <property type="project" value="UniProtKB-KW"/>
</dbReference>
<dbReference type="OrthoDB" id="7057856at2"/>
<evidence type="ECO:0000256" key="1">
    <source>
        <dbReference type="ARBA" id="ARBA00022679"/>
    </source>
</evidence>
<keyword evidence="4" id="KW-0067">ATP-binding</keyword>
<dbReference type="SUPFAM" id="SSF63999">
    <property type="entry name" value="Thiamin pyrophosphokinase, catalytic domain"/>
    <property type="match status" value="1"/>
</dbReference>
<evidence type="ECO:0000256" key="4">
    <source>
        <dbReference type="ARBA" id="ARBA00022840"/>
    </source>
</evidence>
<dbReference type="GO" id="GO:0006772">
    <property type="term" value="P:thiamine metabolic process"/>
    <property type="evidence" value="ECO:0007669"/>
    <property type="project" value="UniProtKB-UniRule"/>
</dbReference>
<evidence type="ECO:0000256" key="3">
    <source>
        <dbReference type="ARBA" id="ARBA00022777"/>
    </source>
</evidence>
<evidence type="ECO:0000256" key="5">
    <source>
        <dbReference type="NCBIfam" id="TIGR01378"/>
    </source>
</evidence>
<dbReference type="SUPFAM" id="SSF63862">
    <property type="entry name" value="Thiamin pyrophosphokinase, substrate-binding domain"/>
    <property type="match status" value="1"/>
</dbReference>
<dbReference type="RefSeq" id="WP_159964928.1">
    <property type="nucleotide sequence ID" value="NZ_APKE01000016.1"/>
</dbReference>
<evidence type="ECO:0000256" key="2">
    <source>
        <dbReference type="ARBA" id="ARBA00022741"/>
    </source>
</evidence>
<dbReference type="InterPro" id="IPR006282">
    <property type="entry name" value="Thi_PPkinase"/>
</dbReference>
<keyword evidence="1 7" id="KW-0808">Transferase</keyword>
<dbReference type="InterPro" id="IPR036371">
    <property type="entry name" value="TPK_B1-bd_sf"/>
</dbReference>
<dbReference type="CDD" id="cd07995">
    <property type="entry name" value="TPK"/>
    <property type="match status" value="1"/>
</dbReference>
<proteinExistence type="predicted"/>
<dbReference type="AlphaFoldDB" id="A0A921NPL4"/>
<dbReference type="GO" id="GO:0016301">
    <property type="term" value="F:kinase activity"/>
    <property type="evidence" value="ECO:0007669"/>
    <property type="project" value="UniProtKB-KW"/>
</dbReference>
<keyword evidence="2" id="KW-0547">Nucleotide-binding</keyword>
<organism evidence="7 8">
    <name type="scientific">Profundibacterium mesophilum KAUST100406-0324</name>
    <dbReference type="NCBI Taxonomy" id="1037889"/>
    <lineage>
        <taxon>Bacteria</taxon>
        <taxon>Pseudomonadati</taxon>
        <taxon>Pseudomonadota</taxon>
        <taxon>Alphaproteobacteria</taxon>
        <taxon>Rhodobacterales</taxon>
        <taxon>Roseobacteraceae</taxon>
        <taxon>Profundibacterium</taxon>
    </lineage>
</organism>
<dbReference type="InterPro" id="IPR036759">
    <property type="entry name" value="TPK_catalytic_sf"/>
</dbReference>
<dbReference type="InterPro" id="IPR053149">
    <property type="entry name" value="TPK"/>
</dbReference>
<dbReference type="GO" id="GO:0009229">
    <property type="term" value="P:thiamine diphosphate biosynthetic process"/>
    <property type="evidence" value="ECO:0007669"/>
    <property type="project" value="InterPro"/>
</dbReference>
<comment type="caution">
    <text evidence="7">The sequence shown here is derived from an EMBL/GenBank/DDBJ whole genome shotgun (WGS) entry which is preliminary data.</text>
</comment>
<name>A0A921NPL4_9RHOB</name>
<dbReference type="EC" id="2.7.6.2" evidence="5"/>
<sequence length="222" mass="22486">MAKILTSERPVTLVGGGPLDAPELRDSVARAPCIAAADGGAGHVLAADLMPEAVIGDLDSLAPGDAARLPAGRLHHIAEQDSTDFQKCLSRIAAPLVIGVGFSGGRLDHSLAALVALIHAPVPCLLLGAQDVAMHAGAGIALDLPVGARLSVFPMAPVMGRSEGIEWPLDGLRLSPAGRIGTSNRVTGPVRLAFDAPGTIILLERSALDAAIAAVAFSSSGR</sequence>
<keyword evidence="3" id="KW-0418">Kinase</keyword>
<dbReference type="NCBIfam" id="TIGR01378">
    <property type="entry name" value="thi_PPkinase"/>
    <property type="match status" value="1"/>
</dbReference>
<dbReference type="InterPro" id="IPR007371">
    <property type="entry name" value="TPK_catalytic"/>
</dbReference>
<dbReference type="PANTHER" id="PTHR41299">
    <property type="entry name" value="THIAMINE PYROPHOSPHOKINASE"/>
    <property type="match status" value="1"/>
</dbReference>
<dbReference type="Proteomes" id="UP000698242">
    <property type="component" value="Unassembled WGS sequence"/>
</dbReference>
<dbReference type="EMBL" id="APKE01000016">
    <property type="protein sequence ID" value="KAF0676146.1"/>
    <property type="molecule type" value="Genomic_DNA"/>
</dbReference>
<accession>A0A921NPL4</accession>
<dbReference type="Pfam" id="PF04263">
    <property type="entry name" value="TPK_catalytic"/>
    <property type="match status" value="1"/>
</dbReference>
<evidence type="ECO:0000313" key="8">
    <source>
        <dbReference type="Proteomes" id="UP000698242"/>
    </source>
</evidence>
<protein>
    <recommendedName>
        <fullName evidence="5">Thiamine diphosphokinase</fullName>
        <ecNumber evidence="5">2.7.6.2</ecNumber>
    </recommendedName>
</protein>
<dbReference type="Gene3D" id="3.40.50.10240">
    <property type="entry name" value="Thiamin pyrophosphokinase, catalytic domain"/>
    <property type="match status" value="1"/>
</dbReference>
<evidence type="ECO:0000259" key="6">
    <source>
        <dbReference type="Pfam" id="PF04263"/>
    </source>
</evidence>
<reference evidence="7" key="1">
    <citation type="submission" date="2013-03" db="EMBL/GenBank/DDBJ databases">
        <title>Genome Sequence of the Profundibacterium mesophilum strain KAUST100406-0324T from Red Sea, a novel genus in the family Rhodobacteraceae.</title>
        <authorList>
            <person name="Essack M."/>
            <person name="Alam I."/>
            <person name="Lafi F."/>
            <person name="Alawi W."/>
            <person name="Kamanu F."/>
            <person name="Al-Suwailem A."/>
            <person name="Lee O.O."/>
            <person name="Xu Y."/>
            <person name="Bajic V."/>
            <person name="Qian P.-Y."/>
            <person name="Archer J."/>
        </authorList>
    </citation>
    <scope>NUCLEOTIDE SEQUENCE</scope>
    <source>
        <strain evidence="7">KAUST100406-0324</strain>
    </source>
</reference>
<keyword evidence="8" id="KW-1185">Reference proteome</keyword>
<feature type="domain" description="Thiamin pyrophosphokinase catalytic" evidence="6">
    <location>
        <begin position="28"/>
        <end position="119"/>
    </location>
</feature>
<evidence type="ECO:0000313" key="7">
    <source>
        <dbReference type="EMBL" id="KAF0676146.1"/>
    </source>
</evidence>